<keyword evidence="5" id="KW-0067">ATP-binding</keyword>
<organism evidence="11 12">
    <name type="scientific">Allacma fusca</name>
    <dbReference type="NCBI Taxonomy" id="39272"/>
    <lineage>
        <taxon>Eukaryota</taxon>
        <taxon>Metazoa</taxon>
        <taxon>Ecdysozoa</taxon>
        <taxon>Arthropoda</taxon>
        <taxon>Hexapoda</taxon>
        <taxon>Collembola</taxon>
        <taxon>Symphypleona</taxon>
        <taxon>Sminthuridae</taxon>
        <taxon>Allacma</taxon>
    </lineage>
</organism>
<dbReference type="GO" id="GO:0006312">
    <property type="term" value="P:mitotic recombination"/>
    <property type="evidence" value="ECO:0007669"/>
    <property type="project" value="TreeGrafter"/>
</dbReference>
<dbReference type="GO" id="GO:0005524">
    <property type="term" value="F:ATP binding"/>
    <property type="evidence" value="ECO:0007669"/>
    <property type="project" value="UniProtKB-KW"/>
</dbReference>
<dbReference type="SMART" id="SM00534">
    <property type="entry name" value="MUTSac"/>
    <property type="match status" value="1"/>
</dbReference>
<dbReference type="Pfam" id="PF05188">
    <property type="entry name" value="MutS_II"/>
    <property type="match status" value="1"/>
</dbReference>
<evidence type="ECO:0000256" key="3">
    <source>
        <dbReference type="ARBA" id="ARBA00022741"/>
    </source>
</evidence>
<dbReference type="GO" id="GO:0030983">
    <property type="term" value="F:mismatched DNA binding"/>
    <property type="evidence" value="ECO:0007669"/>
    <property type="project" value="InterPro"/>
</dbReference>
<accession>A0A8J2JXA6</accession>
<protein>
    <recommendedName>
        <fullName evidence="10">DNA mismatch repair proteins mutS family domain-containing protein</fullName>
    </recommendedName>
</protein>
<dbReference type="Proteomes" id="UP000708208">
    <property type="component" value="Unassembled WGS sequence"/>
</dbReference>
<dbReference type="InterPro" id="IPR000432">
    <property type="entry name" value="DNA_mismatch_repair_MutS_C"/>
</dbReference>
<dbReference type="GO" id="GO:0006298">
    <property type="term" value="P:mismatch repair"/>
    <property type="evidence" value="ECO:0007669"/>
    <property type="project" value="InterPro"/>
</dbReference>
<dbReference type="InterPro" id="IPR007860">
    <property type="entry name" value="DNA_mmatch_repair_MutS_con_dom"/>
</dbReference>
<evidence type="ECO:0000313" key="12">
    <source>
        <dbReference type="Proteomes" id="UP000708208"/>
    </source>
</evidence>
<keyword evidence="6" id="KW-0238">DNA-binding</keyword>
<dbReference type="FunFam" id="3.30.420.110:FF:000002">
    <property type="entry name" value="DNA mismatch repair protein"/>
    <property type="match status" value="1"/>
</dbReference>
<proteinExistence type="inferred from homology"/>
<evidence type="ECO:0000256" key="5">
    <source>
        <dbReference type="ARBA" id="ARBA00022840"/>
    </source>
</evidence>
<dbReference type="FunFam" id="3.40.50.300:FF:005021">
    <property type="entry name" value="Predicted protein"/>
    <property type="match status" value="1"/>
</dbReference>
<dbReference type="InterPro" id="IPR007696">
    <property type="entry name" value="DNA_mismatch_repair_MutS_core"/>
</dbReference>
<dbReference type="GO" id="GO:0032301">
    <property type="term" value="C:MutSalpha complex"/>
    <property type="evidence" value="ECO:0007669"/>
    <property type="project" value="TreeGrafter"/>
</dbReference>
<dbReference type="Pfam" id="PF05190">
    <property type="entry name" value="MutS_IV"/>
    <property type="match status" value="1"/>
</dbReference>
<evidence type="ECO:0000256" key="9">
    <source>
        <dbReference type="SAM" id="MobiDB-lite"/>
    </source>
</evidence>
<comment type="subcellular location">
    <subcellularLocation>
        <location evidence="1">Nucleus</location>
    </subcellularLocation>
</comment>
<evidence type="ECO:0000256" key="7">
    <source>
        <dbReference type="ARBA" id="ARBA00023204"/>
    </source>
</evidence>
<evidence type="ECO:0000256" key="6">
    <source>
        <dbReference type="ARBA" id="ARBA00023125"/>
    </source>
</evidence>
<dbReference type="InterPro" id="IPR011184">
    <property type="entry name" value="DNA_mismatch_repair_Msh2"/>
</dbReference>
<dbReference type="SMART" id="SM00533">
    <property type="entry name" value="MUTSd"/>
    <property type="match status" value="1"/>
</dbReference>
<dbReference type="AlphaFoldDB" id="A0A8J2JXA6"/>
<comment type="caution">
    <text evidence="11">The sequence shown here is derived from an EMBL/GenBank/DDBJ whole genome shotgun (WGS) entry which is preliminary data.</text>
</comment>
<feature type="region of interest" description="Disordered" evidence="9">
    <location>
        <begin position="764"/>
        <end position="784"/>
    </location>
</feature>
<feature type="domain" description="DNA mismatch repair proteins mutS family" evidence="10">
    <location>
        <begin position="651"/>
        <end position="667"/>
    </location>
</feature>
<comment type="similarity">
    <text evidence="2">Belongs to the DNA mismatch repair MutS family.</text>
</comment>
<dbReference type="PROSITE" id="PS00486">
    <property type="entry name" value="DNA_MISMATCH_REPAIR_2"/>
    <property type="match status" value="1"/>
</dbReference>
<dbReference type="Pfam" id="PF05192">
    <property type="entry name" value="MutS_III"/>
    <property type="match status" value="1"/>
</dbReference>
<dbReference type="OrthoDB" id="295033at2759"/>
<feature type="compositionally biased region" description="Basic and acidic residues" evidence="9">
    <location>
        <begin position="775"/>
        <end position="784"/>
    </location>
</feature>
<keyword evidence="8" id="KW-0539">Nucleus</keyword>
<reference evidence="11" key="1">
    <citation type="submission" date="2021-06" db="EMBL/GenBank/DDBJ databases">
        <authorList>
            <person name="Hodson N. C."/>
            <person name="Mongue J. A."/>
            <person name="Jaron S. K."/>
        </authorList>
    </citation>
    <scope>NUCLEOTIDE SEQUENCE</scope>
</reference>
<dbReference type="EMBL" id="CAJVCH010127066">
    <property type="protein sequence ID" value="CAG7725813.1"/>
    <property type="molecule type" value="Genomic_DNA"/>
</dbReference>
<evidence type="ECO:0000256" key="4">
    <source>
        <dbReference type="ARBA" id="ARBA00022763"/>
    </source>
</evidence>
<feature type="non-terminal residue" evidence="11">
    <location>
        <position position="1"/>
    </location>
</feature>
<keyword evidence="4" id="KW-0227">DNA damage</keyword>
<dbReference type="PIRSF" id="PIRSF005813">
    <property type="entry name" value="MSH2"/>
    <property type="match status" value="1"/>
</dbReference>
<dbReference type="InterPro" id="IPR045076">
    <property type="entry name" value="MutS"/>
</dbReference>
<evidence type="ECO:0000259" key="10">
    <source>
        <dbReference type="PROSITE" id="PS00486"/>
    </source>
</evidence>
<keyword evidence="7" id="KW-0234">DNA repair</keyword>
<keyword evidence="3" id="KW-0547">Nucleotide-binding</keyword>
<gene>
    <name evidence="11" type="ORF">AFUS01_LOCUS14756</name>
</gene>
<evidence type="ECO:0000256" key="8">
    <source>
        <dbReference type="ARBA" id="ARBA00023242"/>
    </source>
</evidence>
<sequence>MKDSVVVGVEVFTNRSSKLTHEWGLEYKGSPGNLSQFEDLLFNNNEITVNNGVVGIKTATVNGVITVGVAHINTNECTINLLEFADGEGFNNFESVLVQLSPKEAVVVAGASQSDDLTGIRYILQRNRVLVNERPQGNFDTKNITQDMNKLLTPTQGELSDFATNPELEKQLALSALAAAIKYLELASNEDYLNQFKLQQFDFHLHVKMDTAACRALNVDFSSEDESSKNEITLIMTLNKCRTAQGQRLLAQYLKQPLLDKERLEERLDLVEILVDDALLRQNLYDDHLRRIPDCQILARKFMKKKGALQDYYKGYLCVSKLGRLIELLENYDGPKHVALSSVFIEPLKLLQEDFAKFCSLIENTLDLQLADQGEFVVRPEFDSSLQELRIEMDKVQEKMSSEAYSVASQLGLEVNKSLKLESNGQYGHYFRITLKDETAIRNVAGFNILDSHKGGVRFRNTELERLSSKYASKHNQYEVTQKDFVRDLLEASSTYYIAFEQLGNVTSALDVFTSFAVSSVGNAEAYVRPTLLPRGTGKIRLDNLRHPCLETQKGMNFIPNDVNFEKGKSSFYIVTGPNMGGKSTFLRSIGVAALLAHVGCFVPATFAEISMVDAILARVGAGDCLLKGVSTFMAEMIETSFILKAATSDSLVLVDELGRGTSTYDGFGLCWSIAEHLSTTVDCYGVLATHFHELTDLATQVPTVKNLHVVAITEETGLQMMYKLERGPCDRSFGLHVAKTTEFPENVLAEAKKMASKLEDFASENDLDDTPEGIARRRTEKKEGTETINEMVEQLKDLADKCETEEQFQAEIDHLIAKANGIDNNY</sequence>
<evidence type="ECO:0000256" key="1">
    <source>
        <dbReference type="ARBA" id="ARBA00004123"/>
    </source>
</evidence>
<keyword evidence="12" id="KW-1185">Reference proteome</keyword>
<dbReference type="Pfam" id="PF00488">
    <property type="entry name" value="MutS_V"/>
    <property type="match status" value="1"/>
</dbReference>
<evidence type="ECO:0000313" key="11">
    <source>
        <dbReference type="EMBL" id="CAG7725813.1"/>
    </source>
</evidence>
<dbReference type="GO" id="GO:0140664">
    <property type="term" value="F:ATP-dependent DNA damage sensor activity"/>
    <property type="evidence" value="ECO:0007669"/>
    <property type="project" value="InterPro"/>
</dbReference>
<dbReference type="PANTHER" id="PTHR11361">
    <property type="entry name" value="DNA MISMATCH REPAIR PROTEIN MUTS FAMILY MEMBER"/>
    <property type="match status" value="1"/>
</dbReference>
<evidence type="ECO:0000256" key="2">
    <source>
        <dbReference type="ARBA" id="ARBA00006271"/>
    </source>
</evidence>
<name>A0A8J2JXA6_9HEXA</name>
<dbReference type="InterPro" id="IPR007861">
    <property type="entry name" value="DNA_mismatch_repair_MutS_clamp"/>
</dbReference>
<dbReference type="PANTHER" id="PTHR11361:SF35">
    <property type="entry name" value="DNA MISMATCH REPAIR PROTEIN MSH2"/>
    <property type="match status" value="1"/>
</dbReference>